<dbReference type="EMBL" id="JAFBBK010000001">
    <property type="protein sequence ID" value="MBM7415487.1"/>
    <property type="molecule type" value="Genomic_DNA"/>
</dbReference>
<proteinExistence type="predicted"/>
<organism evidence="1 2">
    <name type="scientific">Rhodococcoides corynebacterioides</name>
    <dbReference type="NCBI Taxonomy" id="53972"/>
    <lineage>
        <taxon>Bacteria</taxon>
        <taxon>Bacillati</taxon>
        <taxon>Actinomycetota</taxon>
        <taxon>Actinomycetes</taxon>
        <taxon>Mycobacteriales</taxon>
        <taxon>Nocardiaceae</taxon>
        <taxon>Rhodococcoides</taxon>
    </lineage>
</organism>
<evidence type="ECO:0000313" key="1">
    <source>
        <dbReference type="EMBL" id="MBM7415487.1"/>
    </source>
</evidence>
<keyword evidence="2" id="KW-1185">Reference proteome</keyword>
<evidence type="ECO:0000313" key="2">
    <source>
        <dbReference type="Proteomes" id="UP000703038"/>
    </source>
</evidence>
<dbReference type="Proteomes" id="UP000703038">
    <property type="component" value="Unassembled WGS sequence"/>
</dbReference>
<name>A0ABS2KU72_9NOCA</name>
<protein>
    <submittedName>
        <fullName evidence="1">Uncharacterized protein</fullName>
    </submittedName>
</protein>
<comment type="caution">
    <text evidence="1">The sequence shown here is derived from an EMBL/GenBank/DDBJ whole genome shotgun (WGS) entry which is preliminary data.</text>
</comment>
<reference evidence="1 2" key="1">
    <citation type="submission" date="2021-01" db="EMBL/GenBank/DDBJ databases">
        <title>Genomics of switchgrass bacterial isolates.</title>
        <authorList>
            <person name="Shade A."/>
        </authorList>
    </citation>
    <scope>NUCLEOTIDE SEQUENCE [LARGE SCALE GENOMIC DNA]</scope>
    <source>
        <strain evidence="1 2">PvP111</strain>
    </source>
</reference>
<accession>A0ABS2KU72</accession>
<sequence>MSAGCMQLADIDVQCVISECHAALITEELSYENVRRRHRRA</sequence>
<gene>
    <name evidence="1" type="ORF">JOE42_002220</name>
</gene>